<gene>
    <name evidence="6" type="ORF">CPB83DRAFT_781231</name>
</gene>
<evidence type="ECO:0000256" key="1">
    <source>
        <dbReference type="ARBA" id="ARBA00022574"/>
    </source>
</evidence>
<dbReference type="SMART" id="SM00320">
    <property type="entry name" value="WD40"/>
    <property type="match status" value="4"/>
</dbReference>
<keyword evidence="7" id="KW-1185">Reference proteome</keyword>
<dbReference type="InterPro" id="IPR036322">
    <property type="entry name" value="WD40_repeat_dom_sf"/>
</dbReference>
<evidence type="ECO:0000256" key="4">
    <source>
        <dbReference type="PROSITE-ProRule" id="PRU00221"/>
    </source>
</evidence>
<evidence type="ECO:0000256" key="5">
    <source>
        <dbReference type="SAM" id="MobiDB-lite"/>
    </source>
</evidence>
<dbReference type="Gene3D" id="2.130.10.10">
    <property type="entry name" value="YVTN repeat-like/Quinoprotein amine dehydrogenase"/>
    <property type="match status" value="2"/>
</dbReference>
<accession>A0A9P6EUL2</accession>
<dbReference type="GO" id="GO:0006406">
    <property type="term" value="P:mRNA export from nucleus"/>
    <property type="evidence" value="ECO:0007669"/>
    <property type="project" value="InterPro"/>
</dbReference>
<dbReference type="Pfam" id="PF00400">
    <property type="entry name" value="WD40"/>
    <property type="match status" value="4"/>
</dbReference>
<reference evidence="6" key="1">
    <citation type="submission" date="2020-11" db="EMBL/GenBank/DDBJ databases">
        <authorList>
            <consortium name="DOE Joint Genome Institute"/>
            <person name="Ahrendt S."/>
            <person name="Riley R."/>
            <person name="Andreopoulos W."/>
            <person name="Labutti K."/>
            <person name="Pangilinan J."/>
            <person name="Ruiz-Duenas F.J."/>
            <person name="Barrasa J.M."/>
            <person name="Sanchez-Garcia M."/>
            <person name="Camarero S."/>
            <person name="Miyauchi S."/>
            <person name="Serrano A."/>
            <person name="Linde D."/>
            <person name="Babiker R."/>
            <person name="Drula E."/>
            <person name="Ayuso-Fernandez I."/>
            <person name="Pacheco R."/>
            <person name="Padilla G."/>
            <person name="Ferreira P."/>
            <person name="Barriuso J."/>
            <person name="Kellner H."/>
            <person name="Castanera R."/>
            <person name="Alfaro M."/>
            <person name="Ramirez L."/>
            <person name="Pisabarro A.G."/>
            <person name="Kuo A."/>
            <person name="Tritt A."/>
            <person name="Lipzen A."/>
            <person name="He G."/>
            <person name="Yan M."/>
            <person name="Ng V."/>
            <person name="Cullen D."/>
            <person name="Martin F."/>
            <person name="Rosso M.-N."/>
            <person name="Henrissat B."/>
            <person name="Hibbett D."/>
            <person name="Martinez A.T."/>
            <person name="Grigoriev I.V."/>
        </authorList>
    </citation>
    <scope>NUCLEOTIDE SEQUENCE</scope>
    <source>
        <strain evidence="6">CBS 506.95</strain>
    </source>
</reference>
<evidence type="ECO:0000313" key="6">
    <source>
        <dbReference type="EMBL" id="KAF9535123.1"/>
    </source>
</evidence>
<feature type="region of interest" description="Disordered" evidence="5">
    <location>
        <begin position="169"/>
        <end position="199"/>
    </location>
</feature>
<dbReference type="PANTHER" id="PTHR22839:SF0">
    <property type="entry name" value="THO COMPLEX SUBUNIT 3"/>
    <property type="match status" value="1"/>
</dbReference>
<dbReference type="AlphaFoldDB" id="A0A9P6EUL2"/>
<evidence type="ECO:0000256" key="3">
    <source>
        <dbReference type="ARBA" id="ARBA00046343"/>
    </source>
</evidence>
<sequence>MASQNTKEDDEIPVPERPPSPPLHTTFAARGIHPPNFSAFKPRDYRIPSPHAMTHVAWSCDGKKLAAVGIDKGTRVWTPEKSMESRAATVFTGGHTDDVDYVAWNPTHPELFCTSSQKDRRIVFWDARQTRYIQQVPLKVSPVQVTYAPDGNSLLYVSGGNQLFFMTRGKASEPREEGKPPTGPAKEKEEWRLADAGSPRPGSTAIFNHMGDGVIVTHHQEHTLRVMDYPSLTVREAPAAHVGGCVAVALDPRGRYLASGGYDSIVNMFDLNDWICARTITSCEHSINSLSFSHDGEYLAIANAGSYIDICATETGVPLHRVPALGPSPTVTWHPSRYVIAYCGQTKAREGGPAAVAVVSLFGLGD</sequence>
<organism evidence="6 7">
    <name type="scientific">Crepidotus variabilis</name>
    <dbReference type="NCBI Taxonomy" id="179855"/>
    <lineage>
        <taxon>Eukaryota</taxon>
        <taxon>Fungi</taxon>
        <taxon>Dikarya</taxon>
        <taxon>Basidiomycota</taxon>
        <taxon>Agaricomycotina</taxon>
        <taxon>Agaricomycetes</taxon>
        <taxon>Agaricomycetidae</taxon>
        <taxon>Agaricales</taxon>
        <taxon>Agaricineae</taxon>
        <taxon>Crepidotaceae</taxon>
        <taxon>Crepidotus</taxon>
    </lineage>
</organism>
<keyword evidence="2" id="KW-0677">Repeat</keyword>
<name>A0A9P6EUL2_9AGAR</name>
<proteinExistence type="inferred from homology"/>
<dbReference type="Proteomes" id="UP000807306">
    <property type="component" value="Unassembled WGS sequence"/>
</dbReference>
<protein>
    <submittedName>
        <fullName evidence="6">WD40-repeat-containing domain protein</fullName>
    </submittedName>
</protein>
<dbReference type="InterPro" id="IPR040132">
    <property type="entry name" value="Tex1/THOC3"/>
</dbReference>
<dbReference type="EMBL" id="MU157825">
    <property type="protein sequence ID" value="KAF9535123.1"/>
    <property type="molecule type" value="Genomic_DNA"/>
</dbReference>
<feature type="compositionally biased region" description="Basic and acidic residues" evidence="5">
    <location>
        <begin position="170"/>
        <end position="193"/>
    </location>
</feature>
<dbReference type="SUPFAM" id="SSF50978">
    <property type="entry name" value="WD40 repeat-like"/>
    <property type="match status" value="1"/>
</dbReference>
<comment type="caution">
    <text evidence="6">The sequence shown here is derived from an EMBL/GenBank/DDBJ whole genome shotgun (WGS) entry which is preliminary data.</text>
</comment>
<dbReference type="PROSITE" id="PS50082">
    <property type="entry name" value="WD_REPEATS_2"/>
    <property type="match status" value="1"/>
</dbReference>
<dbReference type="InterPro" id="IPR015943">
    <property type="entry name" value="WD40/YVTN_repeat-like_dom_sf"/>
</dbReference>
<feature type="region of interest" description="Disordered" evidence="5">
    <location>
        <begin position="1"/>
        <end position="24"/>
    </location>
</feature>
<evidence type="ECO:0000256" key="2">
    <source>
        <dbReference type="ARBA" id="ARBA00022737"/>
    </source>
</evidence>
<dbReference type="PANTHER" id="PTHR22839">
    <property type="entry name" value="THO COMPLEX SUBUNIT 3 THO3"/>
    <property type="match status" value="1"/>
</dbReference>
<evidence type="ECO:0000313" key="7">
    <source>
        <dbReference type="Proteomes" id="UP000807306"/>
    </source>
</evidence>
<dbReference type="OrthoDB" id="340259at2759"/>
<feature type="repeat" description="WD" evidence="4">
    <location>
        <begin position="92"/>
        <end position="135"/>
    </location>
</feature>
<keyword evidence="1 4" id="KW-0853">WD repeat</keyword>
<comment type="similarity">
    <text evidence="3">Belongs to the THOC3 family.</text>
</comment>
<dbReference type="GO" id="GO:0000445">
    <property type="term" value="C:THO complex part of transcription export complex"/>
    <property type="evidence" value="ECO:0007669"/>
    <property type="project" value="TreeGrafter"/>
</dbReference>
<dbReference type="InterPro" id="IPR001680">
    <property type="entry name" value="WD40_rpt"/>
</dbReference>